<dbReference type="EMBL" id="BFEA01000099">
    <property type="protein sequence ID" value="GBG68340.1"/>
    <property type="molecule type" value="Genomic_DNA"/>
</dbReference>
<evidence type="ECO:0000313" key="1">
    <source>
        <dbReference type="EMBL" id="GBG68340.1"/>
    </source>
</evidence>
<dbReference type="InterPro" id="IPR019538">
    <property type="entry name" value="PSMD5"/>
</dbReference>
<dbReference type="Pfam" id="PF10508">
    <property type="entry name" value="Proteasom_PSMB"/>
    <property type="match status" value="1"/>
</dbReference>
<dbReference type="PANTHER" id="PTHR13554:SF10">
    <property type="entry name" value="26S PROTEASOME NON-ATPASE REGULATORY SUBUNIT 5"/>
    <property type="match status" value="1"/>
</dbReference>
<dbReference type="Proteomes" id="UP000265515">
    <property type="component" value="Unassembled WGS sequence"/>
</dbReference>
<dbReference type="InterPro" id="IPR011989">
    <property type="entry name" value="ARM-like"/>
</dbReference>
<name>A0A388KE55_CHABU</name>
<dbReference type="InterPro" id="IPR016024">
    <property type="entry name" value="ARM-type_fold"/>
</dbReference>
<dbReference type="SUPFAM" id="SSF48371">
    <property type="entry name" value="ARM repeat"/>
    <property type="match status" value="1"/>
</dbReference>
<protein>
    <submittedName>
        <fullName evidence="1">Uncharacterized protein</fullName>
    </submittedName>
</protein>
<keyword evidence="2" id="KW-1185">Reference proteome</keyword>
<dbReference type="Gramene" id="GBG68340">
    <property type="protein sequence ID" value="GBG68340"/>
    <property type="gene ID" value="CBR_g2884"/>
</dbReference>
<dbReference type="STRING" id="69332.A0A388KE55"/>
<dbReference type="GO" id="GO:0043248">
    <property type="term" value="P:proteasome assembly"/>
    <property type="evidence" value="ECO:0007669"/>
    <property type="project" value="InterPro"/>
</dbReference>
<reference evidence="1 2" key="1">
    <citation type="journal article" date="2018" name="Cell">
        <title>The Chara Genome: Secondary Complexity and Implications for Plant Terrestrialization.</title>
        <authorList>
            <person name="Nishiyama T."/>
            <person name="Sakayama H."/>
            <person name="Vries J.D."/>
            <person name="Buschmann H."/>
            <person name="Saint-Marcoux D."/>
            <person name="Ullrich K.K."/>
            <person name="Haas F.B."/>
            <person name="Vanderstraeten L."/>
            <person name="Becker D."/>
            <person name="Lang D."/>
            <person name="Vosolsobe S."/>
            <person name="Rombauts S."/>
            <person name="Wilhelmsson P.K.I."/>
            <person name="Janitza P."/>
            <person name="Kern R."/>
            <person name="Heyl A."/>
            <person name="Rumpler F."/>
            <person name="Villalobos L.I.A.C."/>
            <person name="Clay J.M."/>
            <person name="Skokan R."/>
            <person name="Toyoda A."/>
            <person name="Suzuki Y."/>
            <person name="Kagoshima H."/>
            <person name="Schijlen E."/>
            <person name="Tajeshwar N."/>
            <person name="Catarino B."/>
            <person name="Hetherington A.J."/>
            <person name="Saltykova A."/>
            <person name="Bonnot C."/>
            <person name="Breuninger H."/>
            <person name="Symeonidi A."/>
            <person name="Radhakrishnan G.V."/>
            <person name="Van Nieuwerburgh F."/>
            <person name="Deforce D."/>
            <person name="Chang C."/>
            <person name="Karol K.G."/>
            <person name="Hedrich R."/>
            <person name="Ulvskov P."/>
            <person name="Glockner G."/>
            <person name="Delwiche C.F."/>
            <person name="Petrasek J."/>
            <person name="Van de Peer Y."/>
            <person name="Friml J."/>
            <person name="Beilby M."/>
            <person name="Dolan L."/>
            <person name="Kohara Y."/>
            <person name="Sugano S."/>
            <person name="Fujiyama A."/>
            <person name="Delaux P.-M."/>
            <person name="Quint M."/>
            <person name="TheiBen G."/>
            <person name="Hagemann M."/>
            <person name="Harholt J."/>
            <person name="Dunand C."/>
            <person name="Zachgo S."/>
            <person name="Langdale J."/>
            <person name="Maumus F."/>
            <person name="Straeten D.V.D."/>
            <person name="Gould S.B."/>
            <person name="Rensing S.A."/>
        </authorList>
    </citation>
    <scope>NUCLEOTIDE SEQUENCE [LARGE SCALE GENOMIC DNA]</scope>
    <source>
        <strain evidence="1 2">S276</strain>
    </source>
</reference>
<dbReference type="OrthoDB" id="10250600at2759"/>
<dbReference type="PANTHER" id="PTHR13554">
    <property type="entry name" value="26S PROTEASOME NON-ATPASE REGULATORY SUBUNIT 5-RELATED"/>
    <property type="match status" value="1"/>
</dbReference>
<dbReference type="Gene3D" id="1.25.10.10">
    <property type="entry name" value="Leucine-rich Repeat Variant"/>
    <property type="match status" value="1"/>
</dbReference>
<sequence length="309" mass="32874">MRGPGTIRVRVMALAAAISSASPKAAEAVQQMGLLDLMVKEVDSGIDVLTQLNALELLAELASTANGADFIAAGNICGRLANIISAEDMDPLVRASALAVAGRLLSSTDSRPSSISQSQTQLVVWAIDTFLERLNNRKANGERIDESEEAAALDALGQIGLNEHGAEVLLMRPSPAARHVFQAAWRPYTGGRQLAAVHALASIMGAERSGPSGPLLSKAAEDCISDLLYSSVAEAPGSPTPGDAVWLALQQSPEMRIAVYRLLTVMIARPWGLSEFCLHDKLVDYVTDPRTETTKTGTSKTKLEQRSCR</sequence>
<gene>
    <name evidence="1" type="ORF">CBR_g2884</name>
</gene>
<dbReference type="AlphaFoldDB" id="A0A388KE55"/>
<dbReference type="OMA" id="WRSARHY"/>
<dbReference type="GO" id="GO:0005829">
    <property type="term" value="C:cytosol"/>
    <property type="evidence" value="ECO:0007669"/>
    <property type="project" value="TreeGrafter"/>
</dbReference>
<comment type="caution">
    <text evidence="1">The sequence shown here is derived from an EMBL/GenBank/DDBJ whole genome shotgun (WGS) entry which is preliminary data.</text>
</comment>
<accession>A0A388KE55</accession>
<evidence type="ECO:0000313" key="2">
    <source>
        <dbReference type="Proteomes" id="UP000265515"/>
    </source>
</evidence>
<proteinExistence type="predicted"/>
<organism evidence="1 2">
    <name type="scientific">Chara braunii</name>
    <name type="common">Braun's stonewort</name>
    <dbReference type="NCBI Taxonomy" id="69332"/>
    <lineage>
        <taxon>Eukaryota</taxon>
        <taxon>Viridiplantae</taxon>
        <taxon>Streptophyta</taxon>
        <taxon>Charophyceae</taxon>
        <taxon>Charales</taxon>
        <taxon>Characeae</taxon>
        <taxon>Chara</taxon>
    </lineage>
</organism>